<feature type="transmembrane region" description="Helical" evidence="2">
    <location>
        <begin position="12"/>
        <end position="31"/>
    </location>
</feature>
<name>A0A6J4JM40_9CHLR</name>
<evidence type="ECO:0008006" key="4">
    <source>
        <dbReference type="Google" id="ProtNLM"/>
    </source>
</evidence>
<organism evidence="3">
    <name type="scientific">uncultured Chloroflexia bacterium</name>
    <dbReference type="NCBI Taxonomy" id="1672391"/>
    <lineage>
        <taxon>Bacteria</taxon>
        <taxon>Bacillati</taxon>
        <taxon>Chloroflexota</taxon>
        <taxon>Chloroflexia</taxon>
        <taxon>environmental samples</taxon>
    </lineage>
</organism>
<evidence type="ECO:0000256" key="2">
    <source>
        <dbReference type="SAM" id="Phobius"/>
    </source>
</evidence>
<reference evidence="3" key="1">
    <citation type="submission" date="2020-02" db="EMBL/GenBank/DDBJ databases">
        <authorList>
            <person name="Meier V. D."/>
        </authorList>
    </citation>
    <scope>NUCLEOTIDE SEQUENCE</scope>
    <source>
        <strain evidence="3">AVDCRST_MAG26</strain>
    </source>
</reference>
<keyword evidence="2" id="KW-0812">Transmembrane</keyword>
<evidence type="ECO:0000256" key="1">
    <source>
        <dbReference type="SAM" id="MobiDB-lite"/>
    </source>
</evidence>
<protein>
    <recommendedName>
        <fullName evidence="4">CcmD family protein</fullName>
    </recommendedName>
</protein>
<keyword evidence="2" id="KW-0472">Membrane</keyword>
<sequence>MPAVLDNPALAMYVAAAVALVVLAGFFWYLWSLDRSVAELRQKLDERPAPPTATPTLVPQRRMAQEQGDGNNIR</sequence>
<evidence type="ECO:0000313" key="3">
    <source>
        <dbReference type="EMBL" id="CAA9281993.1"/>
    </source>
</evidence>
<gene>
    <name evidence="3" type="ORF">AVDCRST_MAG26-3442</name>
</gene>
<proteinExistence type="predicted"/>
<accession>A0A6J4JM40</accession>
<dbReference type="EMBL" id="CADCTK010000806">
    <property type="protein sequence ID" value="CAA9281993.1"/>
    <property type="molecule type" value="Genomic_DNA"/>
</dbReference>
<feature type="region of interest" description="Disordered" evidence="1">
    <location>
        <begin position="43"/>
        <end position="74"/>
    </location>
</feature>
<dbReference type="AlphaFoldDB" id="A0A6J4JM40"/>
<keyword evidence="2" id="KW-1133">Transmembrane helix</keyword>